<reference evidence="2" key="1">
    <citation type="journal article" date="2013" name="Genetics">
        <title>The draft genome and transcriptome of Panagrellus redivivus are shaped by the harsh demands of a free-living lifestyle.</title>
        <authorList>
            <person name="Srinivasan J."/>
            <person name="Dillman A.R."/>
            <person name="Macchietto M.G."/>
            <person name="Heikkinen L."/>
            <person name="Lakso M."/>
            <person name="Fracchia K.M."/>
            <person name="Antoshechkin I."/>
            <person name="Mortazavi A."/>
            <person name="Wong G."/>
            <person name="Sternberg P.W."/>
        </authorList>
    </citation>
    <scope>NUCLEOTIDE SEQUENCE [LARGE SCALE GENOMIC DNA]</scope>
    <source>
        <strain evidence="2">MT8872</strain>
    </source>
</reference>
<keyword evidence="2" id="KW-1185">Reference proteome</keyword>
<accession>A0A7E4UTI7</accession>
<evidence type="ECO:0000313" key="3">
    <source>
        <dbReference type="WBParaSite" id="Pan_g12670.t1"/>
    </source>
</evidence>
<protein>
    <submittedName>
        <fullName evidence="3">Secreted protein</fullName>
    </submittedName>
</protein>
<evidence type="ECO:0000256" key="1">
    <source>
        <dbReference type="SAM" id="SignalP"/>
    </source>
</evidence>
<reference evidence="3" key="2">
    <citation type="submission" date="2020-10" db="UniProtKB">
        <authorList>
            <consortium name="WormBaseParasite"/>
        </authorList>
    </citation>
    <scope>IDENTIFICATION</scope>
</reference>
<dbReference type="Proteomes" id="UP000492821">
    <property type="component" value="Unassembled WGS sequence"/>
</dbReference>
<feature type="signal peptide" evidence="1">
    <location>
        <begin position="1"/>
        <end position="20"/>
    </location>
</feature>
<keyword evidence="1" id="KW-0732">Signal</keyword>
<feature type="chain" id="PRO_5028899868" evidence="1">
    <location>
        <begin position="21"/>
        <end position="112"/>
    </location>
</feature>
<sequence>MVPLVVISLITVHALELCRFKPCIRPWLSTSLTAGRWSCIFGCVTVFYEANVTQPETKSIETQTQSTRGHHSDNVDPLMSSAVRQISVIQLEGHGHVYTPKARFDLDFHCGL</sequence>
<evidence type="ECO:0000313" key="2">
    <source>
        <dbReference type="Proteomes" id="UP000492821"/>
    </source>
</evidence>
<organism evidence="2 3">
    <name type="scientific">Panagrellus redivivus</name>
    <name type="common">Microworm</name>
    <dbReference type="NCBI Taxonomy" id="6233"/>
    <lineage>
        <taxon>Eukaryota</taxon>
        <taxon>Metazoa</taxon>
        <taxon>Ecdysozoa</taxon>
        <taxon>Nematoda</taxon>
        <taxon>Chromadorea</taxon>
        <taxon>Rhabditida</taxon>
        <taxon>Tylenchina</taxon>
        <taxon>Panagrolaimomorpha</taxon>
        <taxon>Panagrolaimoidea</taxon>
        <taxon>Panagrolaimidae</taxon>
        <taxon>Panagrellus</taxon>
    </lineage>
</organism>
<dbReference type="WBParaSite" id="Pan_g12670.t1">
    <property type="protein sequence ID" value="Pan_g12670.t1"/>
    <property type="gene ID" value="Pan_g12670"/>
</dbReference>
<name>A0A7E4UTI7_PANRE</name>
<dbReference type="AlphaFoldDB" id="A0A7E4UTI7"/>
<proteinExistence type="predicted"/>